<dbReference type="InterPro" id="IPR036087">
    <property type="entry name" value="Nict_dMeBzImd_PRibTrfase_sf"/>
</dbReference>
<dbReference type="Proteomes" id="UP000198929">
    <property type="component" value="Unassembled WGS sequence"/>
</dbReference>
<dbReference type="SUPFAM" id="SSF52733">
    <property type="entry name" value="Nicotinate mononucleotide:5,6-dimethylbenzimidazole phosphoribosyltransferase (CobT)"/>
    <property type="match status" value="1"/>
</dbReference>
<organism evidence="1 2">
    <name type="scientific">Corynebacterium cystitidis DSM 20524</name>
    <dbReference type="NCBI Taxonomy" id="1121357"/>
    <lineage>
        <taxon>Bacteria</taxon>
        <taxon>Bacillati</taxon>
        <taxon>Actinomycetota</taxon>
        <taxon>Actinomycetes</taxon>
        <taxon>Mycobacteriales</taxon>
        <taxon>Corynebacteriaceae</taxon>
        <taxon>Corynebacterium</taxon>
    </lineage>
</organism>
<name>A0A1H9NM37_9CORY</name>
<keyword evidence="1" id="KW-0808">Transferase</keyword>
<dbReference type="PANTHER" id="PTHR43463:SF1">
    <property type="entry name" value="NICOTINATE-NUCLEOTIDE--DIMETHYLBENZIMIDAZOLE PHOSPHORIBOSYLTRANSFERASE"/>
    <property type="match status" value="1"/>
</dbReference>
<dbReference type="GO" id="GO:0008939">
    <property type="term" value="F:nicotinate-nucleotide-dimethylbenzimidazole phosphoribosyltransferase activity"/>
    <property type="evidence" value="ECO:0007669"/>
    <property type="project" value="InterPro"/>
</dbReference>
<keyword evidence="1" id="KW-0328">Glycosyltransferase</keyword>
<dbReference type="Pfam" id="PF02277">
    <property type="entry name" value="DBI_PRT"/>
    <property type="match status" value="1"/>
</dbReference>
<dbReference type="PANTHER" id="PTHR43463">
    <property type="entry name" value="NICOTINATE-NUCLEOTIDE--DIMETHYLBENZIMIDAZOLE PHOSPHORIBOSYLTRANSFERASE"/>
    <property type="match status" value="1"/>
</dbReference>
<gene>
    <name evidence="1" type="ORF">SAMN05661109_00017</name>
</gene>
<proteinExistence type="predicted"/>
<dbReference type="Gene3D" id="3.40.50.10210">
    <property type="match status" value="1"/>
</dbReference>
<evidence type="ECO:0000313" key="1">
    <source>
        <dbReference type="EMBL" id="SER36951.1"/>
    </source>
</evidence>
<keyword evidence="2" id="KW-1185">Reference proteome</keyword>
<evidence type="ECO:0000313" key="2">
    <source>
        <dbReference type="Proteomes" id="UP000198929"/>
    </source>
</evidence>
<dbReference type="RefSeq" id="WP_092254434.1">
    <property type="nucleotide sequence ID" value="NZ_CP047199.1"/>
</dbReference>
<protein>
    <submittedName>
        <fullName evidence="1">Nicotinate-nucleotide-dimethylbenzimidazole phosphoribosyltransferase</fullName>
    </submittedName>
</protein>
<dbReference type="InterPro" id="IPR003200">
    <property type="entry name" value="Nict_dMeBzImd_PRibTrfase"/>
</dbReference>
<sequence>MFNPVTSPNESIRSTVAAAVASTPRGGSFGRLGDAGAWIAACQGNESPVPFEQARTIVIAGDHGIATRGVSAFPVEASVAQAEEIQAGGGPVHTMARAAGAAVRLVDVSLDRDSWGEERVSRSTGAIDVEDAMSTEQFERAIGIGKRLADQEIDAGADLIVPADLGVGNTTIAAAVIGALTRTEPVLAVGPGSGINDEAWKTKVSIIRDAMFRVRHLRDNVPAVLTAISAPCFVALGALIAQSAVRRTPVLIDGAYPAVAAYVAERLAPGTKDWLAAGQLSPEPCHLISLQALDLTPLIALDMSTGQGAGALAALPLLNCAAQLVGDEIDDLVPRSRVTVVKDAPHP</sequence>
<reference evidence="2" key="1">
    <citation type="submission" date="2016-10" db="EMBL/GenBank/DDBJ databases">
        <authorList>
            <person name="Varghese N."/>
            <person name="Submissions S."/>
        </authorList>
    </citation>
    <scope>NUCLEOTIDE SEQUENCE [LARGE SCALE GENOMIC DNA]</scope>
    <source>
        <strain evidence="2">DSM 20524</strain>
    </source>
</reference>
<dbReference type="STRING" id="1121357.SAMN05661109_00017"/>
<dbReference type="EMBL" id="FOGQ01000001">
    <property type="protein sequence ID" value="SER36951.1"/>
    <property type="molecule type" value="Genomic_DNA"/>
</dbReference>
<accession>A0A1H9NM37</accession>
<dbReference type="AlphaFoldDB" id="A0A1H9NM37"/>
<dbReference type="CDD" id="cd02439">
    <property type="entry name" value="DMB-PRT_CobT"/>
    <property type="match status" value="1"/>
</dbReference>